<name>I4AGY5_BERLS</name>
<dbReference type="CDD" id="cd00673">
    <property type="entry name" value="AlaRS_core"/>
    <property type="match status" value="1"/>
</dbReference>
<keyword evidence="5 11" id="KW-0547">Nucleotide-binding</keyword>
<feature type="binding site" evidence="11">
    <location>
        <position position="678"/>
    </location>
    <ligand>
        <name>Zn(2+)</name>
        <dbReference type="ChEBI" id="CHEBI:29105"/>
    </ligand>
</feature>
<dbReference type="GO" id="GO:0000049">
    <property type="term" value="F:tRNA binding"/>
    <property type="evidence" value="ECO:0007669"/>
    <property type="project" value="UniProtKB-KW"/>
</dbReference>
<dbReference type="eggNOG" id="COG0013">
    <property type="taxonomic scope" value="Bacteria"/>
</dbReference>
<dbReference type="PRINTS" id="PR00980">
    <property type="entry name" value="TRNASYNTHALA"/>
</dbReference>
<comment type="similarity">
    <text evidence="1 11">Belongs to the class-II aminoacyl-tRNA synthetase family.</text>
</comment>
<dbReference type="GO" id="GO:0004813">
    <property type="term" value="F:alanine-tRNA ligase activity"/>
    <property type="evidence" value="ECO:0007669"/>
    <property type="project" value="UniProtKB-UniRule"/>
</dbReference>
<evidence type="ECO:0000256" key="12">
    <source>
        <dbReference type="SAM" id="Coils"/>
    </source>
</evidence>
<feature type="binding site" evidence="11">
    <location>
        <position position="574"/>
    </location>
    <ligand>
        <name>Zn(2+)</name>
        <dbReference type="ChEBI" id="CHEBI:29105"/>
    </ligand>
</feature>
<comment type="subcellular location">
    <subcellularLocation>
        <location evidence="11">Cytoplasm</location>
    </subcellularLocation>
</comment>
<organism evidence="14 15">
    <name type="scientific">Bernardetia litoralis (strain ATCC 23117 / DSM 6794 / NBRC 15988 / NCIMB 1366 / Fx l1 / Sio-4)</name>
    <name type="common">Flexibacter litoralis</name>
    <dbReference type="NCBI Taxonomy" id="880071"/>
    <lineage>
        <taxon>Bacteria</taxon>
        <taxon>Pseudomonadati</taxon>
        <taxon>Bacteroidota</taxon>
        <taxon>Cytophagia</taxon>
        <taxon>Cytophagales</taxon>
        <taxon>Bernardetiaceae</taxon>
        <taxon>Bernardetia</taxon>
    </lineage>
</organism>
<sequence>MTAKEVRQTFLNFFQEKQHLIVDSAPLIPKGDATLMFINSGMAQFKDYFLGNGIPPSTRITDTQKCLRVSGKHNDLDDVGIDTYHHTFFEMLGNWSFGDYFKQEALPWAWELLTEVYKLPKERLYVTVFEGNKEDNLPLDIESFEVWKQILGSEDRIIYGNKKDNFWEMGEVGPCGPSSEIHIDLRTDAERKKVDGKTLVNGDHPQVIEIWNNVFMEFERKANKSLVKLPSQHVDTGMGFERLVRAIEGKQSNYDTDVFTPLIKTVEAISGISYGVEEKTDIAIRVIADHIRAISFVIADGQLPSNNKQGYVVRRILRRAVRYGYTYLDLKEPFLFELVHILAEQFDDTFPELDAQKDFVARVVKEEENSFLRTLENGIKRFEEVKNRTKENLIDGQDVFELYDTFGFPDDLTDLMAREAGMKIDIEGFTKALNQQKKRSQKDASSEKSDWHEIQKDESVRVDFLGYDTLQAKAKIIRWREITKKGKTFYQIVLNQTPFYAESGGQVGDRGYIQNLDKNEDGKGEKISIIDTQKENDLIVHITKKLPSDFTANYQAIVSENLRCSTENNHSATHLLHAALREVLGTHVQQRGSLVSEDILRFDFSHFSKMTDEEIEKIETIVNQKIRENIELQEMRNTPIEEAKEMGAMALFGEKYGNSVRVVMFDKKYSVELCGGTHVSATGKIGFFKIISESSVASGVRRLEALTGEKAYNWIQEQNKLVKEIRSIVKGNKNLKDDVNSLVEQNAILSKQIQEFQEKEAKNIKKNLLTEVKNENGINILIQKIKIPSADALKNLSFELKNEVENLFAVLAADIEGKPQIAVTISPELVEERGLNAGKIIKDLAKNIKGGGGGQPFFATAGGKDLSGLDKVVEEAYEILYK</sequence>
<dbReference type="FunFam" id="3.30.980.10:FF:000004">
    <property type="entry name" value="Alanine--tRNA ligase, cytoplasmic"/>
    <property type="match status" value="1"/>
</dbReference>
<proteinExistence type="inferred from homology"/>
<dbReference type="AlphaFoldDB" id="I4AGY5"/>
<dbReference type="FunFam" id="3.30.54.20:FF:000001">
    <property type="entry name" value="Alanine--tRNA ligase"/>
    <property type="match status" value="1"/>
</dbReference>
<dbReference type="HAMAP" id="MF_00036_B">
    <property type="entry name" value="Ala_tRNA_synth_B"/>
    <property type="match status" value="1"/>
</dbReference>
<keyword evidence="12" id="KW-0175">Coiled coil</keyword>
<dbReference type="PANTHER" id="PTHR11777">
    <property type="entry name" value="ALANYL-TRNA SYNTHETASE"/>
    <property type="match status" value="1"/>
</dbReference>
<dbReference type="SMART" id="SM00863">
    <property type="entry name" value="tRNA_SAD"/>
    <property type="match status" value="1"/>
</dbReference>
<dbReference type="GO" id="GO:0005737">
    <property type="term" value="C:cytoplasm"/>
    <property type="evidence" value="ECO:0007669"/>
    <property type="project" value="UniProtKB-SubCell"/>
</dbReference>
<dbReference type="FunFam" id="3.30.930.10:FF:000011">
    <property type="entry name" value="Alanine--tRNA ligase, cytoplasmic"/>
    <property type="match status" value="1"/>
</dbReference>
<evidence type="ECO:0000256" key="5">
    <source>
        <dbReference type="ARBA" id="ARBA00022741"/>
    </source>
</evidence>
<keyword evidence="8 11" id="KW-0694">RNA-binding</keyword>
<evidence type="ECO:0000256" key="9">
    <source>
        <dbReference type="ARBA" id="ARBA00022917"/>
    </source>
</evidence>
<keyword evidence="15" id="KW-1185">Reference proteome</keyword>
<dbReference type="Proteomes" id="UP000006054">
    <property type="component" value="Chromosome"/>
</dbReference>
<dbReference type="InterPro" id="IPR050058">
    <property type="entry name" value="Ala-tRNA_ligase"/>
</dbReference>
<evidence type="ECO:0000256" key="1">
    <source>
        <dbReference type="ARBA" id="ARBA00008226"/>
    </source>
</evidence>
<keyword evidence="7 11" id="KW-0067">ATP-binding</keyword>
<dbReference type="InterPro" id="IPR012947">
    <property type="entry name" value="tRNA_SAD"/>
</dbReference>
<protein>
    <recommendedName>
        <fullName evidence="11">Alanine--tRNA ligase</fullName>
        <ecNumber evidence="11">6.1.1.7</ecNumber>
    </recommendedName>
    <alternativeName>
        <fullName evidence="11">Alanyl-tRNA synthetase</fullName>
        <shortName evidence="11">AlaRS</shortName>
    </alternativeName>
</protein>
<evidence type="ECO:0000259" key="13">
    <source>
        <dbReference type="PROSITE" id="PS50860"/>
    </source>
</evidence>
<comment type="domain">
    <text evidence="11">Consists of three domains; the N-terminal catalytic domain, the editing domain and the C-terminal C-Ala domain. The editing domain removes incorrectly charged amino acids, while the C-Ala domain, along with tRNA(Ala), serves as a bridge to cooperatively bring together the editing and aminoacylation centers thus stimulating deacylation of misacylated tRNAs.</text>
</comment>
<keyword evidence="2 11" id="KW-0820">tRNA-binding</keyword>
<evidence type="ECO:0000313" key="15">
    <source>
        <dbReference type="Proteomes" id="UP000006054"/>
    </source>
</evidence>
<feature type="binding site" evidence="11">
    <location>
        <position position="570"/>
    </location>
    <ligand>
        <name>Zn(2+)</name>
        <dbReference type="ChEBI" id="CHEBI:29105"/>
    </ligand>
</feature>
<dbReference type="Pfam" id="PF01411">
    <property type="entry name" value="tRNA-synt_2c"/>
    <property type="match status" value="1"/>
</dbReference>
<keyword evidence="10 11" id="KW-0030">Aminoacyl-tRNA synthetase</keyword>
<evidence type="ECO:0000256" key="4">
    <source>
        <dbReference type="ARBA" id="ARBA00022723"/>
    </source>
</evidence>
<evidence type="ECO:0000256" key="11">
    <source>
        <dbReference type="HAMAP-Rule" id="MF_00036"/>
    </source>
</evidence>
<dbReference type="PATRIC" id="fig|880071.3.peg.733"/>
<dbReference type="FunFam" id="3.10.310.40:FF:000001">
    <property type="entry name" value="Alanine--tRNA ligase"/>
    <property type="match status" value="1"/>
</dbReference>
<dbReference type="InterPro" id="IPR018164">
    <property type="entry name" value="Ala-tRNA-synth_IIc_N"/>
</dbReference>
<evidence type="ECO:0000256" key="2">
    <source>
        <dbReference type="ARBA" id="ARBA00022555"/>
    </source>
</evidence>
<reference evidence="15" key="1">
    <citation type="submission" date="2012-06" db="EMBL/GenBank/DDBJ databases">
        <title>The complete genome of Flexibacter litoralis DSM 6794.</title>
        <authorList>
            <person name="Lucas S."/>
            <person name="Copeland A."/>
            <person name="Lapidus A."/>
            <person name="Glavina del Rio T."/>
            <person name="Dalin E."/>
            <person name="Tice H."/>
            <person name="Bruce D."/>
            <person name="Goodwin L."/>
            <person name="Pitluck S."/>
            <person name="Peters L."/>
            <person name="Ovchinnikova G."/>
            <person name="Lu M."/>
            <person name="Kyrpides N."/>
            <person name="Mavromatis K."/>
            <person name="Ivanova N."/>
            <person name="Brettin T."/>
            <person name="Detter J.C."/>
            <person name="Han C."/>
            <person name="Larimer F."/>
            <person name="Land M."/>
            <person name="Hauser L."/>
            <person name="Markowitz V."/>
            <person name="Cheng J.-F."/>
            <person name="Hugenholtz P."/>
            <person name="Woyke T."/>
            <person name="Wu D."/>
            <person name="Spring S."/>
            <person name="Lang E."/>
            <person name="Kopitz M."/>
            <person name="Brambilla E."/>
            <person name="Klenk H.-P."/>
            <person name="Eisen J.A."/>
        </authorList>
    </citation>
    <scope>NUCLEOTIDE SEQUENCE [LARGE SCALE GENOMIC DNA]</scope>
    <source>
        <strain evidence="15">ATCC 23117 / DSM 6794 / NBRC 15988 / NCIMB 1366 / Sio-4</strain>
    </source>
</reference>
<feature type="domain" description="Alanyl-transfer RNA synthetases family profile" evidence="13">
    <location>
        <begin position="1"/>
        <end position="717"/>
    </location>
</feature>
<evidence type="ECO:0000256" key="10">
    <source>
        <dbReference type="ARBA" id="ARBA00023146"/>
    </source>
</evidence>
<keyword evidence="9 11" id="KW-0648">Protein biosynthesis</keyword>
<dbReference type="SUPFAM" id="SSF55186">
    <property type="entry name" value="ThrRS/AlaRS common domain"/>
    <property type="match status" value="1"/>
</dbReference>
<dbReference type="PROSITE" id="PS50860">
    <property type="entry name" value="AA_TRNA_LIGASE_II_ALA"/>
    <property type="match status" value="1"/>
</dbReference>
<dbReference type="HOGENOM" id="CLU_004485_1_1_10"/>
<keyword evidence="3 11" id="KW-0436">Ligase</keyword>
<dbReference type="Gene3D" id="3.30.930.10">
    <property type="entry name" value="Bira Bifunctional Protein, Domain 2"/>
    <property type="match status" value="1"/>
</dbReference>
<dbReference type="SUPFAM" id="SSF101353">
    <property type="entry name" value="Putative anticodon-binding domain of alanyl-tRNA synthetase (AlaRS)"/>
    <property type="match status" value="1"/>
</dbReference>
<dbReference type="InterPro" id="IPR045864">
    <property type="entry name" value="aa-tRNA-synth_II/BPL/LPL"/>
</dbReference>
<dbReference type="InterPro" id="IPR018165">
    <property type="entry name" value="Ala-tRNA-synth_IIc_core"/>
</dbReference>
<dbReference type="STRING" id="880071.Fleli_0760"/>
<evidence type="ECO:0000256" key="8">
    <source>
        <dbReference type="ARBA" id="ARBA00022884"/>
    </source>
</evidence>
<accession>I4AGY5</accession>
<evidence type="ECO:0000313" key="14">
    <source>
        <dbReference type="EMBL" id="AFM03220.1"/>
    </source>
</evidence>
<evidence type="ECO:0000256" key="3">
    <source>
        <dbReference type="ARBA" id="ARBA00022598"/>
    </source>
</evidence>
<dbReference type="InterPro" id="IPR003156">
    <property type="entry name" value="DHHA1_dom"/>
</dbReference>
<dbReference type="GO" id="GO:0006419">
    <property type="term" value="P:alanyl-tRNA aminoacylation"/>
    <property type="evidence" value="ECO:0007669"/>
    <property type="project" value="UniProtKB-UniRule"/>
</dbReference>
<dbReference type="Gene3D" id="3.10.310.40">
    <property type="match status" value="1"/>
</dbReference>
<dbReference type="SUPFAM" id="SSF50447">
    <property type="entry name" value="Translation proteins"/>
    <property type="match status" value="1"/>
</dbReference>
<gene>
    <name evidence="11" type="primary">alaS</name>
    <name evidence="14" type="ordered locus">Fleli_0760</name>
</gene>
<dbReference type="GO" id="GO:0008270">
    <property type="term" value="F:zinc ion binding"/>
    <property type="evidence" value="ECO:0007669"/>
    <property type="project" value="UniProtKB-UniRule"/>
</dbReference>
<dbReference type="GO" id="GO:0005524">
    <property type="term" value="F:ATP binding"/>
    <property type="evidence" value="ECO:0007669"/>
    <property type="project" value="UniProtKB-UniRule"/>
</dbReference>
<evidence type="ECO:0000256" key="7">
    <source>
        <dbReference type="ARBA" id="ARBA00022840"/>
    </source>
</evidence>
<dbReference type="EMBL" id="CP003345">
    <property type="protein sequence ID" value="AFM03220.1"/>
    <property type="molecule type" value="Genomic_DNA"/>
</dbReference>
<dbReference type="InterPro" id="IPR018162">
    <property type="entry name" value="Ala-tRNA-ligase_IIc_anticod-bd"/>
</dbReference>
<dbReference type="SUPFAM" id="SSF55681">
    <property type="entry name" value="Class II aaRS and biotin synthetases"/>
    <property type="match status" value="1"/>
</dbReference>
<feature type="binding site" evidence="11">
    <location>
        <position position="674"/>
    </location>
    <ligand>
        <name>Zn(2+)</name>
        <dbReference type="ChEBI" id="CHEBI:29105"/>
    </ligand>
</feature>
<dbReference type="PANTHER" id="PTHR11777:SF9">
    <property type="entry name" value="ALANINE--TRNA LIGASE, CYTOPLASMIC"/>
    <property type="match status" value="1"/>
</dbReference>
<comment type="function">
    <text evidence="11">Catalyzes the attachment of alanine to tRNA(Ala) in a two-step reaction: alanine is first activated by ATP to form Ala-AMP and then transferred to the acceptor end of tRNA(Ala). Also edits incorrectly charged Ser-tRNA(Ala) and Gly-tRNA(Ala) via its editing domain.</text>
</comment>
<dbReference type="EC" id="6.1.1.7" evidence="11"/>
<dbReference type="RefSeq" id="WP_014796678.1">
    <property type="nucleotide sequence ID" value="NC_018018.1"/>
</dbReference>
<dbReference type="InterPro" id="IPR023033">
    <property type="entry name" value="Ala_tRNA_ligase_euk/bac"/>
</dbReference>
<evidence type="ECO:0000256" key="6">
    <source>
        <dbReference type="ARBA" id="ARBA00022833"/>
    </source>
</evidence>
<keyword evidence="6 11" id="KW-0862">Zinc</keyword>
<dbReference type="NCBIfam" id="TIGR00344">
    <property type="entry name" value="alaS"/>
    <property type="match status" value="1"/>
</dbReference>
<dbReference type="Gene3D" id="2.40.30.130">
    <property type="match status" value="1"/>
</dbReference>
<comment type="catalytic activity">
    <reaction evidence="11">
        <text>tRNA(Ala) + L-alanine + ATP = L-alanyl-tRNA(Ala) + AMP + diphosphate</text>
        <dbReference type="Rhea" id="RHEA:12540"/>
        <dbReference type="Rhea" id="RHEA-COMP:9657"/>
        <dbReference type="Rhea" id="RHEA-COMP:9923"/>
        <dbReference type="ChEBI" id="CHEBI:30616"/>
        <dbReference type="ChEBI" id="CHEBI:33019"/>
        <dbReference type="ChEBI" id="CHEBI:57972"/>
        <dbReference type="ChEBI" id="CHEBI:78442"/>
        <dbReference type="ChEBI" id="CHEBI:78497"/>
        <dbReference type="ChEBI" id="CHEBI:456215"/>
        <dbReference type="EC" id="6.1.1.7"/>
    </reaction>
</comment>
<dbReference type="Pfam" id="PF02272">
    <property type="entry name" value="DHHA1"/>
    <property type="match status" value="1"/>
</dbReference>
<dbReference type="GO" id="GO:0002161">
    <property type="term" value="F:aminoacyl-tRNA deacylase activity"/>
    <property type="evidence" value="ECO:0007669"/>
    <property type="project" value="TreeGrafter"/>
</dbReference>
<dbReference type="InterPro" id="IPR009000">
    <property type="entry name" value="Transl_B-barrel_sf"/>
</dbReference>
<dbReference type="OrthoDB" id="9803884at2"/>
<keyword evidence="11" id="KW-0963">Cytoplasm</keyword>
<dbReference type="Pfam" id="PF07973">
    <property type="entry name" value="tRNA_SAD"/>
    <property type="match status" value="1"/>
</dbReference>
<comment type="cofactor">
    <cofactor evidence="11">
        <name>Zn(2+)</name>
        <dbReference type="ChEBI" id="CHEBI:29105"/>
    </cofactor>
    <text evidence="11">Binds 1 zinc ion per subunit.</text>
</comment>
<dbReference type="KEGG" id="fli:Fleli_0760"/>
<dbReference type="InterPro" id="IPR002318">
    <property type="entry name" value="Ala-tRNA-lgiase_IIc"/>
</dbReference>
<dbReference type="Gene3D" id="3.30.54.20">
    <property type="match status" value="1"/>
</dbReference>
<feature type="coiled-coil region" evidence="12">
    <location>
        <begin position="732"/>
        <end position="759"/>
    </location>
</feature>
<dbReference type="InterPro" id="IPR018163">
    <property type="entry name" value="Thr/Ala-tRNA-synth_IIc_edit"/>
</dbReference>
<dbReference type="Gene3D" id="3.30.980.10">
    <property type="entry name" value="Threonyl-trna Synthetase, Chain A, domain 2"/>
    <property type="match status" value="1"/>
</dbReference>
<keyword evidence="4 11" id="KW-0479">Metal-binding</keyword>